<reference evidence="2 3" key="1">
    <citation type="submission" date="2019-06" db="EMBL/GenBank/DDBJ databases">
        <title>A chromosomal-level reference genome of Carpinus fangiana (Coryloideae, Betulaceae).</title>
        <authorList>
            <person name="Yang X."/>
            <person name="Wang Z."/>
            <person name="Zhang L."/>
            <person name="Hao G."/>
            <person name="Liu J."/>
            <person name="Yang Y."/>
        </authorList>
    </citation>
    <scope>NUCLEOTIDE SEQUENCE [LARGE SCALE GENOMIC DNA]</scope>
    <source>
        <strain evidence="2">Cfa_2016G</strain>
        <tissue evidence="2">Leaf</tissue>
    </source>
</reference>
<feature type="compositionally biased region" description="Basic and acidic residues" evidence="1">
    <location>
        <begin position="1"/>
        <end position="16"/>
    </location>
</feature>
<keyword evidence="3" id="KW-1185">Reference proteome</keyword>
<feature type="compositionally biased region" description="Basic and acidic residues" evidence="1">
    <location>
        <begin position="116"/>
        <end position="129"/>
    </location>
</feature>
<sequence>MGRSNEEKSIHNEGVHANKGQRIRKEQSRNRVGLQMVDEVGDEDCVQGRGMGEMELRGETHTSLEGLTGAGNIMDLKNDTARMELGLADDEGTGQIMKESVRREQIVPAKNVPVQHKRDASSQHVRPEIEGLLSRPQP</sequence>
<evidence type="ECO:0000313" key="3">
    <source>
        <dbReference type="Proteomes" id="UP000327013"/>
    </source>
</evidence>
<proteinExistence type="predicted"/>
<name>A0A5N6R4Y8_9ROSI</name>
<evidence type="ECO:0000256" key="1">
    <source>
        <dbReference type="SAM" id="MobiDB-lite"/>
    </source>
</evidence>
<organism evidence="2 3">
    <name type="scientific">Carpinus fangiana</name>
    <dbReference type="NCBI Taxonomy" id="176857"/>
    <lineage>
        <taxon>Eukaryota</taxon>
        <taxon>Viridiplantae</taxon>
        <taxon>Streptophyta</taxon>
        <taxon>Embryophyta</taxon>
        <taxon>Tracheophyta</taxon>
        <taxon>Spermatophyta</taxon>
        <taxon>Magnoliopsida</taxon>
        <taxon>eudicotyledons</taxon>
        <taxon>Gunneridae</taxon>
        <taxon>Pentapetalae</taxon>
        <taxon>rosids</taxon>
        <taxon>fabids</taxon>
        <taxon>Fagales</taxon>
        <taxon>Betulaceae</taxon>
        <taxon>Carpinus</taxon>
    </lineage>
</organism>
<gene>
    <name evidence="2" type="ORF">FH972_012857</name>
</gene>
<accession>A0A5N6R4Y8</accession>
<evidence type="ECO:0000313" key="2">
    <source>
        <dbReference type="EMBL" id="KAE8056059.1"/>
    </source>
</evidence>
<dbReference type="Proteomes" id="UP000327013">
    <property type="component" value="Chromosome 5"/>
</dbReference>
<protein>
    <submittedName>
        <fullName evidence="2">Uncharacterized protein</fullName>
    </submittedName>
</protein>
<feature type="region of interest" description="Disordered" evidence="1">
    <location>
        <begin position="1"/>
        <end position="36"/>
    </location>
</feature>
<dbReference type="EMBL" id="CM017325">
    <property type="protein sequence ID" value="KAE8056059.1"/>
    <property type="molecule type" value="Genomic_DNA"/>
</dbReference>
<feature type="region of interest" description="Disordered" evidence="1">
    <location>
        <begin position="110"/>
        <end position="138"/>
    </location>
</feature>
<dbReference type="AlphaFoldDB" id="A0A5N6R4Y8"/>